<dbReference type="SUPFAM" id="SSF55874">
    <property type="entry name" value="ATPase domain of HSP90 chaperone/DNA topoisomerase II/histidine kinase"/>
    <property type="match status" value="1"/>
</dbReference>
<gene>
    <name evidence="3" type="ORF">IC231_19635</name>
</gene>
<dbReference type="InterPro" id="IPR010559">
    <property type="entry name" value="Sig_transdc_His_kin_internal"/>
</dbReference>
<dbReference type="GO" id="GO:0016301">
    <property type="term" value="F:kinase activity"/>
    <property type="evidence" value="ECO:0007669"/>
    <property type="project" value="UniProtKB-KW"/>
</dbReference>
<feature type="compositionally biased region" description="Basic residues" evidence="1">
    <location>
        <begin position="304"/>
        <end position="321"/>
    </location>
</feature>
<evidence type="ECO:0000259" key="2">
    <source>
        <dbReference type="Pfam" id="PF06580"/>
    </source>
</evidence>
<feature type="domain" description="Signal transduction histidine kinase internal region" evidence="2">
    <location>
        <begin position="108"/>
        <end position="187"/>
    </location>
</feature>
<organism evidence="3 4">
    <name type="scientific">Hymenobacter duratus</name>
    <dbReference type="NCBI Taxonomy" id="2771356"/>
    <lineage>
        <taxon>Bacteria</taxon>
        <taxon>Pseudomonadati</taxon>
        <taxon>Bacteroidota</taxon>
        <taxon>Cytophagia</taxon>
        <taxon>Cytophagales</taxon>
        <taxon>Hymenobacteraceae</taxon>
        <taxon>Hymenobacter</taxon>
    </lineage>
</organism>
<feature type="domain" description="Signal transduction histidine kinase internal region" evidence="2">
    <location>
        <begin position="14"/>
        <end position="63"/>
    </location>
</feature>
<dbReference type="Gene3D" id="3.30.565.10">
    <property type="entry name" value="Histidine kinase-like ATPase, C-terminal domain"/>
    <property type="match status" value="1"/>
</dbReference>
<keyword evidence="3" id="KW-0808">Transferase</keyword>
<evidence type="ECO:0000313" key="3">
    <source>
        <dbReference type="EMBL" id="MBD2717264.1"/>
    </source>
</evidence>
<dbReference type="EMBL" id="JACWZZ010000007">
    <property type="protein sequence ID" value="MBD2717264.1"/>
    <property type="molecule type" value="Genomic_DNA"/>
</dbReference>
<dbReference type="InterPro" id="IPR050640">
    <property type="entry name" value="Bact_2-comp_sensor_kinase"/>
</dbReference>
<dbReference type="Pfam" id="PF06580">
    <property type="entry name" value="His_kinase"/>
    <property type="match status" value="2"/>
</dbReference>
<accession>A0ABR8JRT9</accession>
<name>A0ABR8JRT9_9BACT</name>
<feature type="non-terminal residue" evidence="3">
    <location>
        <position position="1"/>
    </location>
</feature>
<protein>
    <submittedName>
        <fullName evidence="3">Histidine kinase</fullName>
    </submittedName>
</protein>
<comment type="caution">
    <text evidence="3">The sequence shown here is derived from an EMBL/GenBank/DDBJ whole genome shotgun (WGS) entry which is preliminary data.</text>
</comment>
<feature type="region of interest" description="Disordered" evidence="1">
    <location>
        <begin position="301"/>
        <end position="333"/>
    </location>
</feature>
<evidence type="ECO:0000313" key="4">
    <source>
        <dbReference type="Proteomes" id="UP000642468"/>
    </source>
</evidence>
<sequence length="333" mass="38009">ELANEQLQRENYQAELQLLQAQIHPHFLFNTLNNLYALTLRQSEEAPRVVERLRGVLHFVMEHRMALSSALHLPLLLTAGAAAGLWGYRRWRRKELANEQLQRENYQAELQLLQAQIHPHFLFNTLNNLYALTLRQSEEAPRVVERLRGLLHFVMEQGHAPLVRLRDELALLRNYVALEQLRYGPRLTVVFEAPLMPPRAGIAPLLLLPLVENAFKHGSAEQLGAARIHIRLALAPDYLTCTIHNTKNVDTPTGAGGIGLRNVRQRLQLLYPGQHQIEVEVLPDTFTVRLRLRLRELSPAATPGRRRAGSMAARRRRPVLARRREVATSQVPA</sequence>
<keyword evidence="4" id="KW-1185">Reference proteome</keyword>
<keyword evidence="3" id="KW-0418">Kinase</keyword>
<dbReference type="Proteomes" id="UP000642468">
    <property type="component" value="Unassembled WGS sequence"/>
</dbReference>
<reference evidence="3 4" key="1">
    <citation type="submission" date="2020-09" db="EMBL/GenBank/DDBJ databases">
        <authorList>
            <person name="Kim M.K."/>
        </authorList>
    </citation>
    <scope>NUCLEOTIDE SEQUENCE [LARGE SCALE GENOMIC DNA]</scope>
    <source>
        <strain evidence="3 4">BT646</strain>
    </source>
</reference>
<dbReference type="PANTHER" id="PTHR34220:SF7">
    <property type="entry name" value="SENSOR HISTIDINE KINASE YPDA"/>
    <property type="match status" value="1"/>
</dbReference>
<evidence type="ECO:0000256" key="1">
    <source>
        <dbReference type="SAM" id="MobiDB-lite"/>
    </source>
</evidence>
<dbReference type="InterPro" id="IPR036890">
    <property type="entry name" value="HATPase_C_sf"/>
</dbReference>
<dbReference type="PANTHER" id="PTHR34220">
    <property type="entry name" value="SENSOR HISTIDINE KINASE YPDA"/>
    <property type="match status" value="1"/>
</dbReference>
<proteinExistence type="predicted"/>
<dbReference type="RefSeq" id="WP_190786172.1">
    <property type="nucleotide sequence ID" value="NZ_JACWZZ010000007.1"/>
</dbReference>